<evidence type="ECO:0000256" key="1">
    <source>
        <dbReference type="SAM" id="MobiDB-lite"/>
    </source>
</evidence>
<keyword evidence="3" id="KW-1185">Reference proteome</keyword>
<sequence length="124" mass="13274">MTGRHLPAPKAGTPEGETWSGPVSPEVSALSLQTAVLPPSSHMVPPLCTRSPGVCVCVCPNFSSYKDTRQTGPRPTDSLVLTQAPPYRPCLQHGRIPGSWASGLRRTNLAGTCSAHDISRWWAE</sequence>
<reference evidence="2 3" key="1">
    <citation type="journal article" date="2020" name="Nature">
        <title>Six reference-quality genomes reveal evolution of bat adaptations.</title>
        <authorList>
            <person name="Jebb D."/>
            <person name="Huang Z."/>
            <person name="Pippel M."/>
            <person name="Hughes G.M."/>
            <person name="Lavrichenko K."/>
            <person name="Devanna P."/>
            <person name="Winkler S."/>
            <person name="Jermiin L.S."/>
            <person name="Skirmuntt E.C."/>
            <person name="Katzourakis A."/>
            <person name="Burkitt-Gray L."/>
            <person name="Ray D.A."/>
            <person name="Sullivan K.A.M."/>
            <person name="Roscito J.G."/>
            <person name="Kirilenko B.M."/>
            <person name="Davalos L.M."/>
            <person name="Corthals A.P."/>
            <person name="Power M.L."/>
            <person name="Jones G."/>
            <person name="Ransome R.D."/>
            <person name="Dechmann D.K.N."/>
            <person name="Locatelli A.G."/>
            <person name="Puechmaille S.J."/>
            <person name="Fedrigo O."/>
            <person name="Jarvis E.D."/>
            <person name="Hiller M."/>
            <person name="Vernes S.C."/>
            <person name="Myers E.W."/>
            <person name="Teeling E.C."/>
        </authorList>
    </citation>
    <scope>NUCLEOTIDE SEQUENCE [LARGE SCALE GENOMIC DNA]</scope>
    <source>
        <strain evidence="2">MRouAeg1</strain>
        <tissue evidence="2">Muscle</tissue>
    </source>
</reference>
<proteinExistence type="predicted"/>
<organism evidence="2 3">
    <name type="scientific">Rousettus aegyptiacus</name>
    <name type="common">Egyptian fruit bat</name>
    <name type="synonym">Pteropus aegyptiacus</name>
    <dbReference type="NCBI Taxonomy" id="9407"/>
    <lineage>
        <taxon>Eukaryota</taxon>
        <taxon>Metazoa</taxon>
        <taxon>Chordata</taxon>
        <taxon>Craniata</taxon>
        <taxon>Vertebrata</taxon>
        <taxon>Euteleostomi</taxon>
        <taxon>Mammalia</taxon>
        <taxon>Eutheria</taxon>
        <taxon>Laurasiatheria</taxon>
        <taxon>Chiroptera</taxon>
        <taxon>Yinpterochiroptera</taxon>
        <taxon>Pteropodoidea</taxon>
        <taxon>Pteropodidae</taxon>
        <taxon>Rousettinae</taxon>
        <taxon>Rousettus</taxon>
    </lineage>
</organism>
<dbReference type="Proteomes" id="UP000593571">
    <property type="component" value="Unassembled WGS sequence"/>
</dbReference>
<accession>A0A7J8H238</accession>
<name>A0A7J8H238_ROUAE</name>
<feature type="region of interest" description="Disordered" evidence="1">
    <location>
        <begin position="1"/>
        <end position="24"/>
    </location>
</feature>
<evidence type="ECO:0000313" key="3">
    <source>
        <dbReference type="Proteomes" id="UP000593571"/>
    </source>
</evidence>
<dbReference type="EMBL" id="JACASE010000005">
    <property type="protein sequence ID" value="KAF6466121.1"/>
    <property type="molecule type" value="Genomic_DNA"/>
</dbReference>
<comment type="caution">
    <text evidence="2">The sequence shown here is derived from an EMBL/GenBank/DDBJ whole genome shotgun (WGS) entry which is preliminary data.</text>
</comment>
<gene>
    <name evidence="2" type="ORF">HJG63_011413</name>
</gene>
<dbReference type="AlphaFoldDB" id="A0A7J8H238"/>
<protein>
    <submittedName>
        <fullName evidence="2">Uncharacterized protein</fullName>
    </submittedName>
</protein>
<evidence type="ECO:0000313" key="2">
    <source>
        <dbReference type="EMBL" id="KAF6466121.1"/>
    </source>
</evidence>